<dbReference type="Gene3D" id="3.40.50.150">
    <property type="entry name" value="Vaccinia Virus protein VP39"/>
    <property type="match status" value="1"/>
</dbReference>
<comment type="function">
    <text evidence="2 7">Catalyzes the formation of N(7)-methylguanine at position 46 (m7G46) in tRNA.</text>
</comment>
<comment type="catalytic activity">
    <reaction evidence="1 7">
        <text>guanosine(46) in tRNA + S-adenosyl-L-methionine = N(7)-methylguanosine(46) in tRNA + S-adenosyl-L-homocysteine</text>
        <dbReference type="Rhea" id="RHEA:42708"/>
        <dbReference type="Rhea" id="RHEA-COMP:10188"/>
        <dbReference type="Rhea" id="RHEA-COMP:10189"/>
        <dbReference type="ChEBI" id="CHEBI:57856"/>
        <dbReference type="ChEBI" id="CHEBI:59789"/>
        <dbReference type="ChEBI" id="CHEBI:74269"/>
        <dbReference type="ChEBI" id="CHEBI:74480"/>
        <dbReference type="EC" id="2.1.1.33"/>
    </reaction>
</comment>
<dbReference type="HAMAP" id="MF_01057">
    <property type="entry name" value="tRNA_methyltr_TrmB"/>
    <property type="match status" value="1"/>
</dbReference>
<comment type="similarity">
    <text evidence="7">Belongs to the class I-like SAM-binding methyltransferase superfamily. TrmB family.</text>
</comment>
<dbReference type="PANTHER" id="PTHR23417">
    <property type="entry name" value="3-DEOXY-D-MANNO-OCTULOSONIC-ACID TRANSFERASE/TRNA GUANINE-N 7 - -METHYLTRANSFERASE"/>
    <property type="match status" value="1"/>
</dbReference>
<evidence type="ECO:0000256" key="6">
    <source>
        <dbReference type="ARBA" id="ARBA00022694"/>
    </source>
</evidence>
<comment type="caution">
    <text evidence="7">Lacks conserved residue(s) required for the propagation of feature annotation.</text>
</comment>
<feature type="binding site" evidence="7">
    <location>
        <position position="157"/>
    </location>
    <ligand>
        <name>substrate</name>
    </ligand>
</feature>
<keyword evidence="5 7" id="KW-0949">S-adenosyl-L-methionine</keyword>
<dbReference type="InterPro" id="IPR003358">
    <property type="entry name" value="tRNA_(Gua-N-7)_MeTrfase_Trmb"/>
</dbReference>
<feature type="region of interest" description="Disordered" evidence="8">
    <location>
        <begin position="1"/>
        <end position="62"/>
    </location>
</feature>
<feature type="binding site" evidence="7">
    <location>
        <position position="78"/>
    </location>
    <ligand>
        <name>S-adenosyl-L-methionine</name>
        <dbReference type="ChEBI" id="CHEBI:59789"/>
    </ligand>
</feature>
<dbReference type="EMBL" id="JBHLUE010000017">
    <property type="protein sequence ID" value="MFC0566624.1"/>
    <property type="molecule type" value="Genomic_DNA"/>
</dbReference>
<evidence type="ECO:0000256" key="5">
    <source>
        <dbReference type="ARBA" id="ARBA00022691"/>
    </source>
</evidence>
<dbReference type="CDD" id="cd02440">
    <property type="entry name" value="AdoMet_MTases"/>
    <property type="match status" value="1"/>
</dbReference>
<keyword evidence="3 7" id="KW-0489">Methyltransferase</keyword>
<dbReference type="Proteomes" id="UP001589894">
    <property type="component" value="Unassembled WGS sequence"/>
</dbReference>
<dbReference type="InterPro" id="IPR029063">
    <property type="entry name" value="SAM-dependent_MTases_sf"/>
</dbReference>
<keyword evidence="4 7" id="KW-0808">Transferase</keyword>
<dbReference type="RefSeq" id="WP_377341457.1">
    <property type="nucleotide sequence ID" value="NZ_JBHLUE010000017.1"/>
</dbReference>
<sequence length="253" mass="26733">MPDDPAGHGGPDEPSDPGQPAGPGSPGQPAGPDEPAGPGGPGQPERPAQPGRPAQPDQSGGGIELAELFGRNAPLVLEIGSGMGDVTAAMAAADPDRDYLAVEVHTPGIANLLAMVERRGLRNVRVADGDALVLLRHVIPPGAFAAINIFFPDPWPKARHHKRRLIQPAHVPLLRDRLAPGGRLHCATDLPDYAYAMRETLTADPELVNAYPGFAPRPDRPVTKFERRARAAHRAVYDLIFERKGPVPGGTPS</sequence>
<comment type="caution">
    <text evidence="9">The sequence shown here is derived from an EMBL/GenBank/DDBJ whole genome shotgun (WGS) entry which is preliminary data.</text>
</comment>
<feature type="compositionally biased region" description="Low complexity" evidence="8">
    <location>
        <begin position="27"/>
        <end position="36"/>
    </location>
</feature>
<feature type="binding site" evidence="7">
    <location>
        <position position="130"/>
    </location>
    <ligand>
        <name>S-adenosyl-L-methionine</name>
        <dbReference type="ChEBI" id="CHEBI:59789"/>
    </ligand>
</feature>
<accession>A0ABV6P0S0</accession>
<evidence type="ECO:0000313" key="9">
    <source>
        <dbReference type="EMBL" id="MFC0566624.1"/>
    </source>
</evidence>
<feature type="binding site" evidence="7">
    <location>
        <position position="189"/>
    </location>
    <ligand>
        <name>substrate</name>
    </ligand>
</feature>
<name>A0ABV6P0S0_9ACTN</name>
<evidence type="ECO:0000256" key="4">
    <source>
        <dbReference type="ARBA" id="ARBA00022679"/>
    </source>
</evidence>
<gene>
    <name evidence="7 9" type="primary">trmB</name>
    <name evidence="9" type="ORF">ACFFHU_21095</name>
</gene>
<feature type="binding site" evidence="7">
    <location>
        <position position="153"/>
    </location>
    <ligand>
        <name>S-adenosyl-L-methionine</name>
        <dbReference type="ChEBI" id="CHEBI:59789"/>
    </ligand>
</feature>
<dbReference type="PANTHER" id="PTHR23417:SF14">
    <property type="entry name" value="PENTACOTRIPEPTIDE-REPEAT REGION OF PRORP DOMAIN-CONTAINING PROTEIN"/>
    <property type="match status" value="1"/>
</dbReference>
<evidence type="ECO:0000256" key="3">
    <source>
        <dbReference type="ARBA" id="ARBA00022603"/>
    </source>
</evidence>
<dbReference type="SUPFAM" id="SSF53335">
    <property type="entry name" value="S-adenosyl-L-methionine-dependent methyltransferases"/>
    <property type="match status" value="1"/>
</dbReference>
<dbReference type="Pfam" id="PF02390">
    <property type="entry name" value="Methyltransf_4"/>
    <property type="match status" value="1"/>
</dbReference>
<dbReference type="EC" id="2.1.1.33" evidence="7"/>
<evidence type="ECO:0000313" key="10">
    <source>
        <dbReference type="Proteomes" id="UP001589894"/>
    </source>
</evidence>
<dbReference type="PROSITE" id="PS51625">
    <property type="entry name" value="SAM_MT_TRMB"/>
    <property type="match status" value="1"/>
</dbReference>
<feature type="compositionally biased region" description="Low complexity" evidence="8">
    <location>
        <begin position="43"/>
        <end position="58"/>
    </location>
</feature>
<evidence type="ECO:0000256" key="8">
    <source>
        <dbReference type="SAM" id="MobiDB-lite"/>
    </source>
</evidence>
<evidence type="ECO:0000256" key="7">
    <source>
        <dbReference type="HAMAP-Rule" id="MF_01057"/>
    </source>
</evidence>
<dbReference type="InterPro" id="IPR055361">
    <property type="entry name" value="tRNA_methyltr_TrmB_bact"/>
</dbReference>
<keyword evidence="6 7" id="KW-0819">tRNA processing</keyword>
<keyword evidence="10" id="KW-1185">Reference proteome</keyword>
<proteinExistence type="inferred from homology"/>
<comment type="pathway">
    <text evidence="7">tRNA modification; N(7)-methylguanine-tRNA biosynthesis.</text>
</comment>
<dbReference type="NCBIfam" id="TIGR00091">
    <property type="entry name" value="tRNA (guanosine(46)-N7)-methyltransferase TrmB"/>
    <property type="match status" value="1"/>
</dbReference>
<evidence type="ECO:0000256" key="2">
    <source>
        <dbReference type="ARBA" id="ARBA00003015"/>
    </source>
</evidence>
<dbReference type="GO" id="GO:0008176">
    <property type="term" value="F:tRNA (guanine(46)-N7)-methyltransferase activity"/>
    <property type="evidence" value="ECO:0007669"/>
    <property type="project" value="UniProtKB-EC"/>
</dbReference>
<organism evidence="9 10">
    <name type="scientific">Plantactinospora siamensis</name>
    <dbReference type="NCBI Taxonomy" id="555372"/>
    <lineage>
        <taxon>Bacteria</taxon>
        <taxon>Bacillati</taxon>
        <taxon>Actinomycetota</taxon>
        <taxon>Actinomycetes</taxon>
        <taxon>Micromonosporales</taxon>
        <taxon>Micromonosporaceae</taxon>
        <taxon>Plantactinospora</taxon>
    </lineage>
</organism>
<protein>
    <recommendedName>
        <fullName evidence="7">tRNA (guanine-N(7)-)-methyltransferase</fullName>
        <ecNumber evidence="7">2.1.1.33</ecNumber>
    </recommendedName>
    <alternativeName>
        <fullName evidence="7">tRNA (guanine(46)-N(7))-methyltransferase</fullName>
    </alternativeName>
    <alternativeName>
        <fullName evidence="7">tRNA(m7G46)-methyltransferase</fullName>
    </alternativeName>
</protein>
<reference evidence="9 10" key="1">
    <citation type="submission" date="2024-09" db="EMBL/GenBank/DDBJ databases">
        <authorList>
            <person name="Sun Q."/>
            <person name="Mori K."/>
        </authorList>
    </citation>
    <scope>NUCLEOTIDE SEQUENCE [LARGE SCALE GENOMIC DNA]</scope>
    <source>
        <strain evidence="9 10">TBRC 2205</strain>
    </source>
</reference>
<feature type="binding site" evidence="7">
    <location>
        <position position="103"/>
    </location>
    <ligand>
        <name>S-adenosyl-L-methionine</name>
        <dbReference type="ChEBI" id="CHEBI:59789"/>
    </ligand>
</feature>
<evidence type="ECO:0000256" key="1">
    <source>
        <dbReference type="ARBA" id="ARBA00000142"/>
    </source>
</evidence>
<feature type="binding site" evidence="7">
    <location>
        <begin position="223"/>
        <end position="226"/>
    </location>
    <ligand>
        <name>substrate</name>
    </ligand>
</feature>